<dbReference type="GO" id="GO:0004869">
    <property type="term" value="F:cysteine-type endopeptidase inhibitor activity"/>
    <property type="evidence" value="ECO:0007669"/>
    <property type="project" value="UniProtKB-KW"/>
</dbReference>
<dbReference type="Pfam" id="PF16845">
    <property type="entry name" value="SQAPI"/>
    <property type="match status" value="1"/>
</dbReference>
<dbReference type="Proteomes" id="UP001237642">
    <property type="component" value="Unassembled WGS sequence"/>
</dbReference>
<sequence length="121" mass="13555">MSLNFKLLVLISIFISPLFSSAETTHTKILLGGYVPINDTTTPEIQAIAKFAVSEHNNESKTHVTYMKIVKGEKQVVAGINYRLIIEAKDRNEMIQHYEAIVYVKAGTDSRKLVSFGPIEE</sequence>
<evidence type="ECO:0000259" key="4">
    <source>
        <dbReference type="SMART" id="SM00043"/>
    </source>
</evidence>
<evidence type="ECO:0000256" key="1">
    <source>
        <dbReference type="ARBA" id="ARBA00022690"/>
    </source>
</evidence>
<dbReference type="InterPro" id="IPR046350">
    <property type="entry name" value="Cystatin_sf"/>
</dbReference>
<comment type="caution">
    <text evidence="5">The sequence shown here is derived from an EMBL/GenBank/DDBJ whole genome shotgun (WGS) entry which is preliminary data.</text>
</comment>
<organism evidence="5 6">
    <name type="scientific">Heracleum sosnowskyi</name>
    <dbReference type="NCBI Taxonomy" id="360622"/>
    <lineage>
        <taxon>Eukaryota</taxon>
        <taxon>Viridiplantae</taxon>
        <taxon>Streptophyta</taxon>
        <taxon>Embryophyta</taxon>
        <taxon>Tracheophyta</taxon>
        <taxon>Spermatophyta</taxon>
        <taxon>Magnoliopsida</taxon>
        <taxon>eudicotyledons</taxon>
        <taxon>Gunneridae</taxon>
        <taxon>Pentapetalae</taxon>
        <taxon>asterids</taxon>
        <taxon>campanulids</taxon>
        <taxon>Apiales</taxon>
        <taxon>Apiaceae</taxon>
        <taxon>Apioideae</taxon>
        <taxon>apioid superclade</taxon>
        <taxon>Tordylieae</taxon>
        <taxon>Tordyliinae</taxon>
        <taxon>Heracleum</taxon>
    </lineage>
</organism>
<gene>
    <name evidence="5" type="ORF">POM88_019618</name>
</gene>
<dbReference type="SMART" id="SM00043">
    <property type="entry name" value="CY"/>
    <property type="match status" value="1"/>
</dbReference>
<evidence type="ECO:0000313" key="5">
    <source>
        <dbReference type="EMBL" id="KAK1381883.1"/>
    </source>
</evidence>
<dbReference type="Gene3D" id="3.10.450.10">
    <property type="match status" value="1"/>
</dbReference>
<dbReference type="PROSITE" id="PS00287">
    <property type="entry name" value="CYSTATIN"/>
    <property type="match status" value="1"/>
</dbReference>
<dbReference type="InterPro" id="IPR018073">
    <property type="entry name" value="Prot_inh_cystat_CS"/>
</dbReference>
<evidence type="ECO:0000313" key="6">
    <source>
        <dbReference type="Proteomes" id="UP001237642"/>
    </source>
</evidence>
<keyword evidence="2" id="KW-0789">Thiol protease inhibitor</keyword>
<dbReference type="PANTHER" id="PTHR47364">
    <property type="entry name" value="CYSTEINE PROTEINASE INHIBITOR 5"/>
    <property type="match status" value="1"/>
</dbReference>
<feature type="chain" id="PRO_5041964546" evidence="3">
    <location>
        <begin position="23"/>
        <end position="121"/>
    </location>
</feature>
<evidence type="ECO:0000256" key="3">
    <source>
        <dbReference type="SAM" id="SignalP"/>
    </source>
</evidence>
<dbReference type="AlphaFoldDB" id="A0AAD8ICI2"/>
<keyword evidence="1" id="KW-0646">Protease inhibitor</keyword>
<protein>
    <submittedName>
        <fullName evidence="5">Cysteine proteinase inhibitor</fullName>
    </submittedName>
</protein>
<dbReference type="PANTHER" id="PTHR47364:SF2">
    <property type="entry name" value="CYSTEINE PROTEINASE INHIBITOR 5"/>
    <property type="match status" value="1"/>
</dbReference>
<accession>A0AAD8ICI2</accession>
<reference evidence="5" key="2">
    <citation type="submission" date="2023-05" db="EMBL/GenBank/DDBJ databases">
        <authorList>
            <person name="Schelkunov M.I."/>
        </authorList>
    </citation>
    <scope>NUCLEOTIDE SEQUENCE</scope>
    <source>
        <strain evidence="5">Hsosn_3</strain>
        <tissue evidence="5">Leaf</tissue>
    </source>
</reference>
<reference evidence="5" key="1">
    <citation type="submission" date="2023-02" db="EMBL/GenBank/DDBJ databases">
        <title>Genome of toxic invasive species Heracleum sosnowskyi carries increased number of genes despite the absence of recent whole-genome duplications.</title>
        <authorList>
            <person name="Schelkunov M."/>
            <person name="Shtratnikova V."/>
            <person name="Makarenko M."/>
            <person name="Klepikova A."/>
            <person name="Omelchenko D."/>
            <person name="Novikova G."/>
            <person name="Obukhova E."/>
            <person name="Bogdanov V."/>
            <person name="Penin A."/>
            <person name="Logacheva M."/>
        </authorList>
    </citation>
    <scope>NUCLEOTIDE SEQUENCE</scope>
    <source>
        <strain evidence="5">Hsosn_3</strain>
        <tissue evidence="5">Leaf</tissue>
    </source>
</reference>
<evidence type="ECO:0000256" key="2">
    <source>
        <dbReference type="ARBA" id="ARBA00022704"/>
    </source>
</evidence>
<proteinExistence type="predicted"/>
<keyword evidence="3" id="KW-0732">Signal</keyword>
<keyword evidence="6" id="KW-1185">Reference proteome</keyword>
<dbReference type="InterPro" id="IPR000010">
    <property type="entry name" value="Cystatin_dom"/>
</dbReference>
<dbReference type="EMBL" id="JAUIZM010000005">
    <property type="protein sequence ID" value="KAK1381883.1"/>
    <property type="molecule type" value="Genomic_DNA"/>
</dbReference>
<dbReference type="SUPFAM" id="SSF54403">
    <property type="entry name" value="Cystatin/monellin"/>
    <property type="match status" value="1"/>
</dbReference>
<feature type="domain" description="Cystatin" evidence="4">
    <location>
        <begin position="29"/>
        <end position="119"/>
    </location>
</feature>
<dbReference type="CDD" id="cd00042">
    <property type="entry name" value="CY"/>
    <property type="match status" value="1"/>
</dbReference>
<name>A0AAD8ICI2_9APIA</name>
<feature type="signal peptide" evidence="3">
    <location>
        <begin position="1"/>
        <end position="22"/>
    </location>
</feature>